<protein>
    <submittedName>
        <fullName evidence="3">Chromodomain-helicase-DNA-binding protein 3-like</fullName>
    </submittedName>
</protein>
<evidence type="ECO:0000256" key="1">
    <source>
        <dbReference type="SAM" id="MobiDB-lite"/>
    </source>
</evidence>
<dbReference type="Pfam" id="PF25029">
    <property type="entry name" value="MOM1"/>
    <property type="match status" value="1"/>
</dbReference>
<dbReference type="InterPro" id="IPR056882">
    <property type="entry name" value="MOM1_dom"/>
</dbReference>
<keyword evidence="3" id="KW-0547">Nucleotide-binding</keyword>
<accession>A0A392NH42</accession>
<dbReference type="Proteomes" id="UP000265520">
    <property type="component" value="Unassembled WGS sequence"/>
</dbReference>
<feature type="non-terminal residue" evidence="3">
    <location>
        <position position="79"/>
    </location>
</feature>
<keyword evidence="3" id="KW-0378">Hydrolase</keyword>
<dbReference type="GO" id="GO:0004386">
    <property type="term" value="F:helicase activity"/>
    <property type="evidence" value="ECO:0007669"/>
    <property type="project" value="UniProtKB-KW"/>
</dbReference>
<evidence type="ECO:0000259" key="2">
    <source>
        <dbReference type="Pfam" id="PF25029"/>
    </source>
</evidence>
<keyword evidence="4" id="KW-1185">Reference proteome</keyword>
<comment type="caution">
    <text evidence="3">The sequence shown here is derived from an EMBL/GenBank/DDBJ whole genome shotgun (WGS) entry which is preliminary data.</text>
</comment>
<reference evidence="3 4" key="1">
    <citation type="journal article" date="2018" name="Front. Plant Sci.">
        <title>Red Clover (Trifolium pratense) and Zigzag Clover (T. medium) - A Picture of Genomic Similarities and Differences.</title>
        <authorList>
            <person name="Dluhosova J."/>
            <person name="Istvanek J."/>
            <person name="Nedelnik J."/>
            <person name="Repkova J."/>
        </authorList>
    </citation>
    <scope>NUCLEOTIDE SEQUENCE [LARGE SCALE GENOMIC DNA]</scope>
    <source>
        <strain evidence="4">cv. 10/8</strain>
        <tissue evidence="3">Leaf</tissue>
    </source>
</reference>
<dbReference type="EMBL" id="LXQA010038236">
    <property type="protein sequence ID" value="MCH98673.1"/>
    <property type="molecule type" value="Genomic_DNA"/>
</dbReference>
<proteinExistence type="predicted"/>
<name>A0A392NH42_9FABA</name>
<keyword evidence="3" id="KW-0067">ATP-binding</keyword>
<dbReference type="AlphaFoldDB" id="A0A392NH42"/>
<keyword evidence="3" id="KW-0238">DNA-binding</keyword>
<evidence type="ECO:0000313" key="3">
    <source>
        <dbReference type="EMBL" id="MCH98673.1"/>
    </source>
</evidence>
<sequence length="79" mass="8928">MTGAAAMTKQIPKQKKLPDMPKSNKLLSKPDISISRLCDVLHFPENDKVVAMKILEHVFEHYDIDCLEDSTVQAFEISV</sequence>
<dbReference type="GO" id="GO:0003677">
    <property type="term" value="F:DNA binding"/>
    <property type="evidence" value="ECO:0007669"/>
    <property type="project" value="UniProtKB-KW"/>
</dbReference>
<organism evidence="3 4">
    <name type="scientific">Trifolium medium</name>
    <dbReference type="NCBI Taxonomy" id="97028"/>
    <lineage>
        <taxon>Eukaryota</taxon>
        <taxon>Viridiplantae</taxon>
        <taxon>Streptophyta</taxon>
        <taxon>Embryophyta</taxon>
        <taxon>Tracheophyta</taxon>
        <taxon>Spermatophyta</taxon>
        <taxon>Magnoliopsida</taxon>
        <taxon>eudicotyledons</taxon>
        <taxon>Gunneridae</taxon>
        <taxon>Pentapetalae</taxon>
        <taxon>rosids</taxon>
        <taxon>fabids</taxon>
        <taxon>Fabales</taxon>
        <taxon>Fabaceae</taxon>
        <taxon>Papilionoideae</taxon>
        <taxon>50 kb inversion clade</taxon>
        <taxon>NPAAA clade</taxon>
        <taxon>Hologalegina</taxon>
        <taxon>IRL clade</taxon>
        <taxon>Trifolieae</taxon>
        <taxon>Trifolium</taxon>
    </lineage>
</organism>
<keyword evidence="3" id="KW-0347">Helicase</keyword>
<feature type="region of interest" description="Disordered" evidence="1">
    <location>
        <begin position="1"/>
        <end position="23"/>
    </location>
</feature>
<feature type="domain" description="MOM1 alpha-helical" evidence="2">
    <location>
        <begin position="19"/>
        <end position="79"/>
    </location>
</feature>
<evidence type="ECO:0000313" key="4">
    <source>
        <dbReference type="Proteomes" id="UP000265520"/>
    </source>
</evidence>